<organism evidence="3 4">
    <name type="scientific">Pristionchus fissidentatus</name>
    <dbReference type="NCBI Taxonomy" id="1538716"/>
    <lineage>
        <taxon>Eukaryota</taxon>
        <taxon>Metazoa</taxon>
        <taxon>Ecdysozoa</taxon>
        <taxon>Nematoda</taxon>
        <taxon>Chromadorea</taxon>
        <taxon>Rhabditida</taxon>
        <taxon>Rhabditina</taxon>
        <taxon>Diplogasteromorpha</taxon>
        <taxon>Diplogasteroidea</taxon>
        <taxon>Neodiplogasteridae</taxon>
        <taxon>Pristionchus</taxon>
    </lineage>
</organism>
<feature type="non-terminal residue" evidence="3">
    <location>
        <position position="1"/>
    </location>
</feature>
<dbReference type="PANTHER" id="PTHR23017:SF44">
    <property type="entry name" value="G-PROTEIN COUPLED RECEPTORS FAMILY 1 PROFILE DOMAIN-CONTAINING PROTEIN"/>
    <property type="match status" value="1"/>
</dbReference>
<feature type="transmembrane region" description="Helical" evidence="1">
    <location>
        <begin position="7"/>
        <end position="29"/>
    </location>
</feature>
<feature type="transmembrane region" description="Helical" evidence="1">
    <location>
        <begin position="49"/>
        <end position="75"/>
    </location>
</feature>
<reference evidence="3" key="1">
    <citation type="submission" date="2023-10" db="EMBL/GenBank/DDBJ databases">
        <title>Genome assembly of Pristionchus species.</title>
        <authorList>
            <person name="Yoshida K."/>
            <person name="Sommer R.J."/>
        </authorList>
    </citation>
    <scope>NUCLEOTIDE SEQUENCE</scope>
    <source>
        <strain evidence="3">RS5133</strain>
    </source>
</reference>
<protein>
    <recommendedName>
        <fullName evidence="2">7TM GPCR serpentine receptor class x (Srx) domain-containing protein</fullName>
    </recommendedName>
</protein>
<accession>A0AAV5WT67</accession>
<keyword evidence="1" id="KW-1133">Transmembrane helix</keyword>
<keyword evidence="1" id="KW-0812">Transmembrane</keyword>
<proteinExistence type="predicted"/>
<dbReference type="Proteomes" id="UP001432322">
    <property type="component" value="Unassembled WGS sequence"/>
</dbReference>
<dbReference type="SUPFAM" id="SSF81321">
    <property type="entry name" value="Family A G protein-coupled receptor-like"/>
    <property type="match status" value="1"/>
</dbReference>
<evidence type="ECO:0000256" key="1">
    <source>
        <dbReference type="SAM" id="Phobius"/>
    </source>
</evidence>
<comment type="caution">
    <text evidence="3">The sequence shown here is derived from an EMBL/GenBank/DDBJ whole genome shotgun (WGS) entry which is preliminary data.</text>
</comment>
<dbReference type="PANTHER" id="PTHR23017">
    <property type="entry name" value="SERPENTINE RECEPTOR, CLASS X"/>
    <property type="match status" value="1"/>
</dbReference>
<feature type="domain" description="7TM GPCR serpentine receptor class x (Srx)" evidence="2">
    <location>
        <begin position="1"/>
        <end position="150"/>
    </location>
</feature>
<feature type="non-terminal residue" evidence="3">
    <location>
        <position position="161"/>
    </location>
</feature>
<keyword evidence="1" id="KW-0472">Membrane</keyword>
<evidence type="ECO:0000313" key="4">
    <source>
        <dbReference type="Proteomes" id="UP001432322"/>
    </source>
</evidence>
<evidence type="ECO:0000259" key="2">
    <source>
        <dbReference type="Pfam" id="PF10328"/>
    </source>
</evidence>
<name>A0AAV5WT67_9BILA</name>
<dbReference type="EMBL" id="BTSY01000006">
    <property type="protein sequence ID" value="GMT34191.1"/>
    <property type="molecule type" value="Genomic_DNA"/>
</dbReference>
<dbReference type="InterPro" id="IPR019430">
    <property type="entry name" value="7TM_GPCR_serpentine_rcpt_Srx"/>
</dbReference>
<gene>
    <name evidence="3" type="ORF">PFISCL1PPCAC_25488</name>
</gene>
<feature type="transmembrane region" description="Helical" evidence="1">
    <location>
        <begin position="129"/>
        <end position="149"/>
    </location>
</feature>
<feature type="transmembrane region" description="Helical" evidence="1">
    <location>
        <begin position="96"/>
        <end position="117"/>
    </location>
</feature>
<dbReference type="Pfam" id="PF10328">
    <property type="entry name" value="7TM_GPCR_Srx"/>
    <property type="match status" value="1"/>
</dbReference>
<evidence type="ECO:0000313" key="3">
    <source>
        <dbReference type="EMBL" id="GMT34191.1"/>
    </source>
</evidence>
<keyword evidence="4" id="KW-1185">Reference proteome</keyword>
<sequence>TRLMILFYWILAIVVMTFMLKYVDCSFYLPHGAWFFVFKTSPVCQTIEWYGDFILNCSCVIIVATMDVSAILRVHCITASHIDAGSLKKRSRQRNLVYQAALQSIFFISELITYFLISRYAQNKWQAFALTSVSWCLVNGMDGLIVLVYNRDFRGAILKLV</sequence>
<dbReference type="AlphaFoldDB" id="A0AAV5WT67"/>